<accession>A0A9J6DVF3</accession>
<dbReference type="EMBL" id="JABSTU010000007">
    <property type="protein sequence ID" value="KAH8025913.1"/>
    <property type="molecule type" value="Genomic_DNA"/>
</dbReference>
<sequence>MGDSMEEVKTILRSILTSEKAGIQLRYLDTTIRTVHKAEFLEPELGLCPLPALKACPSLMLSQKKSYRRPPGSYNAGYRPNSLLTRLTQSRPPPASSGDRRRPGYELYHPPQQRGSLGTAAKSPLKSYGWSGQADGASNANHIILSAIKHIRDVTHRGARQTSASGMQAQASTIREHSIAGEAHFSHPAGATCGSADIIHSTYKRLTWSLNGLLRHISRGCSCDVISDELGVGVVQRNRFTESVG</sequence>
<protein>
    <submittedName>
        <fullName evidence="2">Uncharacterized protein</fullName>
    </submittedName>
</protein>
<evidence type="ECO:0000256" key="1">
    <source>
        <dbReference type="SAM" id="MobiDB-lite"/>
    </source>
</evidence>
<organism evidence="2 3">
    <name type="scientific">Rhipicephalus microplus</name>
    <name type="common">Cattle tick</name>
    <name type="synonym">Boophilus microplus</name>
    <dbReference type="NCBI Taxonomy" id="6941"/>
    <lineage>
        <taxon>Eukaryota</taxon>
        <taxon>Metazoa</taxon>
        <taxon>Ecdysozoa</taxon>
        <taxon>Arthropoda</taxon>
        <taxon>Chelicerata</taxon>
        <taxon>Arachnida</taxon>
        <taxon>Acari</taxon>
        <taxon>Parasitiformes</taxon>
        <taxon>Ixodida</taxon>
        <taxon>Ixodoidea</taxon>
        <taxon>Ixodidae</taxon>
        <taxon>Rhipicephalinae</taxon>
        <taxon>Rhipicephalus</taxon>
        <taxon>Boophilus</taxon>
    </lineage>
</organism>
<dbReference type="VEuPathDB" id="VectorBase:LOC119169603"/>
<keyword evidence="3" id="KW-1185">Reference proteome</keyword>
<comment type="caution">
    <text evidence="2">The sequence shown here is derived from an EMBL/GenBank/DDBJ whole genome shotgun (WGS) entry which is preliminary data.</text>
</comment>
<dbReference type="Proteomes" id="UP000821866">
    <property type="component" value="Unassembled WGS sequence"/>
</dbReference>
<evidence type="ECO:0000313" key="3">
    <source>
        <dbReference type="Proteomes" id="UP000821866"/>
    </source>
</evidence>
<feature type="region of interest" description="Disordered" evidence="1">
    <location>
        <begin position="66"/>
        <end position="122"/>
    </location>
</feature>
<name>A0A9J6DVF3_RHIMP</name>
<evidence type="ECO:0000313" key="2">
    <source>
        <dbReference type="EMBL" id="KAH8025913.1"/>
    </source>
</evidence>
<proteinExistence type="predicted"/>
<reference evidence="2" key="2">
    <citation type="submission" date="2021-09" db="EMBL/GenBank/DDBJ databases">
        <authorList>
            <person name="Jia N."/>
            <person name="Wang J."/>
            <person name="Shi W."/>
            <person name="Du L."/>
            <person name="Sun Y."/>
            <person name="Zhan W."/>
            <person name="Jiang J."/>
            <person name="Wang Q."/>
            <person name="Zhang B."/>
            <person name="Ji P."/>
            <person name="Sakyi L.B."/>
            <person name="Cui X."/>
            <person name="Yuan T."/>
            <person name="Jiang B."/>
            <person name="Yang W."/>
            <person name="Lam T.T.-Y."/>
            <person name="Chang Q."/>
            <person name="Ding S."/>
            <person name="Wang X."/>
            <person name="Zhu J."/>
            <person name="Ruan X."/>
            <person name="Zhao L."/>
            <person name="Wei J."/>
            <person name="Que T."/>
            <person name="Du C."/>
            <person name="Cheng J."/>
            <person name="Dai P."/>
            <person name="Han X."/>
            <person name="Huang E."/>
            <person name="Gao Y."/>
            <person name="Liu J."/>
            <person name="Shao H."/>
            <person name="Ye R."/>
            <person name="Li L."/>
            <person name="Wei W."/>
            <person name="Wang X."/>
            <person name="Wang C."/>
            <person name="Huo Q."/>
            <person name="Li W."/>
            <person name="Guo W."/>
            <person name="Chen H."/>
            <person name="Chen S."/>
            <person name="Zhou L."/>
            <person name="Zhou L."/>
            <person name="Ni X."/>
            <person name="Tian J."/>
            <person name="Zhou Y."/>
            <person name="Sheng Y."/>
            <person name="Liu T."/>
            <person name="Pan Y."/>
            <person name="Xia L."/>
            <person name="Li J."/>
            <person name="Zhao F."/>
            <person name="Cao W."/>
        </authorList>
    </citation>
    <scope>NUCLEOTIDE SEQUENCE</scope>
    <source>
        <strain evidence="2">Rmic-2018</strain>
        <tissue evidence="2">Larvae</tissue>
    </source>
</reference>
<dbReference type="AlphaFoldDB" id="A0A9J6DVF3"/>
<gene>
    <name evidence="2" type="ORF">HPB51_014108</name>
</gene>
<reference evidence="2" key="1">
    <citation type="journal article" date="2020" name="Cell">
        <title>Large-Scale Comparative Analyses of Tick Genomes Elucidate Their Genetic Diversity and Vector Capacities.</title>
        <authorList>
            <consortium name="Tick Genome and Microbiome Consortium (TIGMIC)"/>
            <person name="Jia N."/>
            <person name="Wang J."/>
            <person name="Shi W."/>
            <person name="Du L."/>
            <person name="Sun Y."/>
            <person name="Zhan W."/>
            <person name="Jiang J.F."/>
            <person name="Wang Q."/>
            <person name="Zhang B."/>
            <person name="Ji P."/>
            <person name="Bell-Sakyi L."/>
            <person name="Cui X.M."/>
            <person name="Yuan T.T."/>
            <person name="Jiang B.G."/>
            <person name="Yang W.F."/>
            <person name="Lam T.T."/>
            <person name="Chang Q.C."/>
            <person name="Ding S.J."/>
            <person name="Wang X.J."/>
            <person name="Zhu J.G."/>
            <person name="Ruan X.D."/>
            <person name="Zhao L."/>
            <person name="Wei J.T."/>
            <person name="Ye R.Z."/>
            <person name="Que T.C."/>
            <person name="Du C.H."/>
            <person name="Zhou Y.H."/>
            <person name="Cheng J.X."/>
            <person name="Dai P.F."/>
            <person name="Guo W.B."/>
            <person name="Han X.H."/>
            <person name="Huang E.J."/>
            <person name="Li L.F."/>
            <person name="Wei W."/>
            <person name="Gao Y.C."/>
            <person name="Liu J.Z."/>
            <person name="Shao H.Z."/>
            <person name="Wang X."/>
            <person name="Wang C.C."/>
            <person name="Yang T.C."/>
            <person name="Huo Q.B."/>
            <person name="Li W."/>
            <person name="Chen H.Y."/>
            <person name="Chen S.E."/>
            <person name="Zhou L.G."/>
            <person name="Ni X.B."/>
            <person name="Tian J.H."/>
            <person name="Sheng Y."/>
            <person name="Liu T."/>
            <person name="Pan Y.S."/>
            <person name="Xia L.Y."/>
            <person name="Li J."/>
            <person name="Zhao F."/>
            <person name="Cao W.C."/>
        </authorList>
    </citation>
    <scope>NUCLEOTIDE SEQUENCE</scope>
    <source>
        <strain evidence="2">Rmic-2018</strain>
    </source>
</reference>